<name>A0A6A3AJ69_HIBSY</name>
<keyword evidence="2" id="KW-1185">Reference proteome</keyword>
<evidence type="ECO:0000313" key="2">
    <source>
        <dbReference type="Proteomes" id="UP000436088"/>
    </source>
</evidence>
<comment type="caution">
    <text evidence="1">The sequence shown here is derived from an EMBL/GenBank/DDBJ whole genome shotgun (WGS) entry which is preliminary data.</text>
</comment>
<reference evidence="1" key="1">
    <citation type="submission" date="2019-09" db="EMBL/GenBank/DDBJ databases">
        <title>Draft genome information of white flower Hibiscus syriacus.</title>
        <authorList>
            <person name="Kim Y.-M."/>
        </authorList>
    </citation>
    <scope>NUCLEOTIDE SEQUENCE [LARGE SCALE GENOMIC DNA]</scope>
    <source>
        <strain evidence="1">YM2019G1</strain>
    </source>
</reference>
<dbReference type="AlphaFoldDB" id="A0A6A3AJ69"/>
<proteinExistence type="predicted"/>
<protein>
    <recommendedName>
        <fullName evidence="3">Reverse transcriptase zinc-binding domain-containing protein</fullName>
    </recommendedName>
</protein>
<evidence type="ECO:0000313" key="1">
    <source>
        <dbReference type="EMBL" id="KAE8704644.1"/>
    </source>
</evidence>
<dbReference type="Proteomes" id="UP000436088">
    <property type="component" value="Unassembled WGS sequence"/>
</dbReference>
<gene>
    <name evidence="1" type="ORF">F3Y22_tig00110450pilonHSYRG01128</name>
</gene>
<dbReference type="EMBL" id="VEPZ02000992">
    <property type="protein sequence ID" value="KAE8704644.1"/>
    <property type="molecule type" value="Genomic_DNA"/>
</dbReference>
<sequence>MGAGILDKLENLFDNNIVQYIRAIPSPDDDMGMDQPTWVWGDTSICSVKSTFTTIQRARRRLTSDAHCPICGYMSETVIHVLRDCSAARSVWNKLFPPVMLPSFFSSFVEVWLKENLNESSLFDCMYYLWRHMFGIIIWRLWKQRNTFIFNGEVWPSSEVLLSSRSWARTLRNQRQELSRVGGISYQVRQWRPPINGVVRLNSDGAVNQGTMKQLAEESYEIVKVNGCKAFIEILVGARSSILNYGQFWMGLIWLDREV</sequence>
<accession>A0A6A3AJ69</accession>
<organism evidence="1 2">
    <name type="scientific">Hibiscus syriacus</name>
    <name type="common">Rose of Sharon</name>
    <dbReference type="NCBI Taxonomy" id="106335"/>
    <lineage>
        <taxon>Eukaryota</taxon>
        <taxon>Viridiplantae</taxon>
        <taxon>Streptophyta</taxon>
        <taxon>Embryophyta</taxon>
        <taxon>Tracheophyta</taxon>
        <taxon>Spermatophyta</taxon>
        <taxon>Magnoliopsida</taxon>
        <taxon>eudicotyledons</taxon>
        <taxon>Gunneridae</taxon>
        <taxon>Pentapetalae</taxon>
        <taxon>rosids</taxon>
        <taxon>malvids</taxon>
        <taxon>Malvales</taxon>
        <taxon>Malvaceae</taxon>
        <taxon>Malvoideae</taxon>
        <taxon>Hibiscus</taxon>
    </lineage>
</organism>
<evidence type="ECO:0008006" key="3">
    <source>
        <dbReference type="Google" id="ProtNLM"/>
    </source>
</evidence>